<evidence type="ECO:0000259" key="1">
    <source>
        <dbReference type="Pfam" id="PF09917"/>
    </source>
</evidence>
<sequence>MVRMQDRKDRPDAAFPAWNRLMRGWLPHPVAAAGIVAVVAALSGPPAMPAWADEPGNTVTLSALGLWETQEHDGVFEVKSCGDGQICGRLVGMRYTGEVPKAKDGGSECGLLMLTGFTPDSDKAGRWNGHILDPDTGRVYHAQIWSPREGVLKLRGYIGIPLFGETHTWTRYTGTIGPRCQMP</sequence>
<dbReference type="PANTHER" id="PTHR36919">
    <property type="entry name" value="BLR1215 PROTEIN"/>
    <property type="match status" value="1"/>
</dbReference>
<feature type="domain" description="DUF2147" evidence="1">
    <location>
        <begin position="65"/>
        <end position="171"/>
    </location>
</feature>
<gene>
    <name evidence="2" type="ORF">HLH34_13155</name>
</gene>
<reference evidence="2 3" key="1">
    <citation type="submission" date="2020-04" db="EMBL/GenBank/DDBJ databases">
        <title>Description of novel Gluconacetobacter.</title>
        <authorList>
            <person name="Sombolestani A."/>
        </authorList>
    </citation>
    <scope>NUCLEOTIDE SEQUENCE [LARGE SCALE GENOMIC DNA]</scope>
    <source>
        <strain evidence="2 3">LMG 21311</strain>
    </source>
</reference>
<comment type="caution">
    <text evidence="2">The sequence shown here is derived from an EMBL/GenBank/DDBJ whole genome shotgun (WGS) entry which is preliminary data.</text>
</comment>
<dbReference type="Pfam" id="PF09917">
    <property type="entry name" value="DUF2147"/>
    <property type="match status" value="1"/>
</dbReference>
<keyword evidence="3" id="KW-1185">Reference proteome</keyword>
<accession>A0A7W4JU36</accession>
<organism evidence="2 3">
    <name type="scientific">Gluconacetobacter azotocaptans</name>
    <dbReference type="NCBI Taxonomy" id="142834"/>
    <lineage>
        <taxon>Bacteria</taxon>
        <taxon>Pseudomonadati</taxon>
        <taxon>Pseudomonadota</taxon>
        <taxon>Alphaproteobacteria</taxon>
        <taxon>Acetobacterales</taxon>
        <taxon>Acetobacteraceae</taxon>
        <taxon>Gluconacetobacter</taxon>
    </lineage>
</organism>
<protein>
    <submittedName>
        <fullName evidence="2">DUF2147 domain-containing protein</fullName>
    </submittedName>
</protein>
<evidence type="ECO:0000313" key="2">
    <source>
        <dbReference type="EMBL" id="MBB2190898.1"/>
    </source>
</evidence>
<dbReference type="Gene3D" id="2.40.128.520">
    <property type="match status" value="1"/>
</dbReference>
<dbReference type="InterPro" id="IPR019223">
    <property type="entry name" value="DUF2147"/>
</dbReference>
<evidence type="ECO:0000313" key="3">
    <source>
        <dbReference type="Proteomes" id="UP000555756"/>
    </source>
</evidence>
<dbReference type="Proteomes" id="UP000555756">
    <property type="component" value="Unassembled WGS sequence"/>
</dbReference>
<proteinExistence type="predicted"/>
<dbReference type="EMBL" id="JABEQF010000010">
    <property type="protein sequence ID" value="MBB2190898.1"/>
    <property type="molecule type" value="Genomic_DNA"/>
</dbReference>
<dbReference type="AlphaFoldDB" id="A0A7W4JU36"/>
<name>A0A7W4JU36_9PROT</name>
<dbReference type="PANTHER" id="PTHR36919:SF3">
    <property type="entry name" value="BLL5882 PROTEIN"/>
    <property type="match status" value="1"/>
</dbReference>